<dbReference type="PROSITE" id="PS50850">
    <property type="entry name" value="MFS"/>
    <property type="match status" value="1"/>
</dbReference>
<keyword evidence="7" id="KW-0046">Antibiotic resistance</keyword>
<dbReference type="EMBL" id="JBICYV010000011">
    <property type="protein sequence ID" value="MFG3013366.1"/>
    <property type="molecule type" value="Genomic_DNA"/>
</dbReference>
<dbReference type="SUPFAM" id="SSF103473">
    <property type="entry name" value="MFS general substrate transporter"/>
    <property type="match status" value="1"/>
</dbReference>
<feature type="transmembrane region" description="Helical" evidence="9">
    <location>
        <begin position="278"/>
        <end position="299"/>
    </location>
</feature>
<feature type="transmembrane region" description="Helical" evidence="9">
    <location>
        <begin position="172"/>
        <end position="194"/>
    </location>
</feature>
<proteinExistence type="predicted"/>
<dbReference type="Gene3D" id="1.20.1720.10">
    <property type="entry name" value="Multidrug resistance protein D"/>
    <property type="match status" value="1"/>
</dbReference>
<feature type="transmembrane region" description="Helical" evidence="9">
    <location>
        <begin position="18"/>
        <end position="43"/>
    </location>
</feature>
<evidence type="ECO:0000256" key="2">
    <source>
        <dbReference type="ARBA" id="ARBA00022448"/>
    </source>
</evidence>
<comment type="caution">
    <text evidence="11">The sequence shown here is derived from an EMBL/GenBank/DDBJ whole genome shotgun (WGS) entry which is preliminary data.</text>
</comment>
<comment type="subcellular location">
    <subcellularLocation>
        <location evidence="1">Cell membrane</location>
        <topology evidence="1">Multi-pass membrane protein</topology>
    </subcellularLocation>
</comment>
<dbReference type="InterPro" id="IPR011701">
    <property type="entry name" value="MFS"/>
</dbReference>
<dbReference type="RefSeq" id="WP_392819369.1">
    <property type="nucleotide sequence ID" value="NZ_JBICYV010000011.1"/>
</dbReference>
<feature type="region of interest" description="Disordered" evidence="8">
    <location>
        <begin position="474"/>
        <end position="513"/>
    </location>
</feature>
<evidence type="ECO:0000256" key="9">
    <source>
        <dbReference type="SAM" id="Phobius"/>
    </source>
</evidence>
<keyword evidence="4 9" id="KW-0812">Transmembrane</keyword>
<sequence>MSAHVPPVRAGAWASRRLALAILCAGQLMVILDGTIVNVALPSIQESLGFSPSDLGWVVNAYLIPFGGLLLLSGRFGDLFGRKRVFTTGLVVFTVASLLCGLAQSPAMLLVSRFAQGVGGAVTSSVTLAMVVTMFTEPKERAGAIGVYSFVQSAGGTLGLLLGGVLTQAAGWHWIFFVNVPIGAVAVFAARRGLRAEEGAGRGKGTDVLGAVLVTAALMLAVYTIVEAAAHGFASTRTLGFGLSALALLAAFVVRQAKAADPLLPPRMFAFRNVSGALGTHTLMISGMFSFQFLAVLYMQQVLGFDAVDTGFGVVPVSLLIGLMSLFVAPRLIARAGPRTVLLGALVLIAGGLALLGRISADGAYFTDVFPATVPLGIGFGLAMPALAGLAMSGATPQDSGLASGMFNTMQQVGASLGLAVLSTLAVSHTSTALAGGTARADALTEGYQLAFRVGSCFVLGALVVAAAVLRNPPRPGTAPAVRPGTAPAVRPGTAPAARPAAARSTETDTASA</sequence>
<evidence type="ECO:0000256" key="6">
    <source>
        <dbReference type="ARBA" id="ARBA00023136"/>
    </source>
</evidence>
<evidence type="ECO:0000259" key="10">
    <source>
        <dbReference type="PROSITE" id="PS50850"/>
    </source>
</evidence>
<reference evidence="11 12" key="1">
    <citation type="submission" date="2024-10" db="EMBL/GenBank/DDBJ databases">
        <title>The Natural Products Discovery Center: Release of the First 8490 Sequenced Strains for Exploring Actinobacteria Biosynthetic Diversity.</title>
        <authorList>
            <person name="Kalkreuter E."/>
            <person name="Kautsar S.A."/>
            <person name="Yang D."/>
            <person name="Bader C.D."/>
            <person name="Teijaro C.N."/>
            <person name="Fluegel L."/>
            <person name="Davis C.M."/>
            <person name="Simpson J.R."/>
            <person name="Lauterbach L."/>
            <person name="Steele A.D."/>
            <person name="Gui C."/>
            <person name="Meng S."/>
            <person name="Li G."/>
            <person name="Viehrig K."/>
            <person name="Ye F."/>
            <person name="Su P."/>
            <person name="Kiefer A.F."/>
            <person name="Nichols A."/>
            <person name="Cepeda A.J."/>
            <person name="Yan W."/>
            <person name="Fan B."/>
            <person name="Jiang Y."/>
            <person name="Adhikari A."/>
            <person name="Zheng C.-J."/>
            <person name="Schuster L."/>
            <person name="Cowan T.M."/>
            <person name="Smanski M.J."/>
            <person name="Chevrette M.G."/>
            <person name="De Carvalho L.P.S."/>
            <person name="Shen B."/>
        </authorList>
    </citation>
    <scope>NUCLEOTIDE SEQUENCE [LARGE SCALE GENOMIC DNA]</scope>
    <source>
        <strain evidence="11 12">NPDC048320</strain>
    </source>
</reference>
<evidence type="ECO:0000256" key="8">
    <source>
        <dbReference type="SAM" id="MobiDB-lite"/>
    </source>
</evidence>
<evidence type="ECO:0000256" key="7">
    <source>
        <dbReference type="ARBA" id="ARBA00023251"/>
    </source>
</evidence>
<dbReference type="CDD" id="cd17321">
    <property type="entry name" value="MFS_MMR_MDR_like"/>
    <property type="match status" value="1"/>
</dbReference>
<feature type="transmembrane region" description="Helical" evidence="9">
    <location>
        <begin position="85"/>
        <end position="108"/>
    </location>
</feature>
<feature type="transmembrane region" description="Helical" evidence="9">
    <location>
        <begin position="341"/>
        <end position="360"/>
    </location>
</feature>
<keyword evidence="6 9" id="KW-0472">Membrane</keyword>
<feature type="transmembrane region" description="Helical" evidence="9">
    <location>
        <begin position="206"/>
        <end position="226"/>
    </location>
</feature>
<evidence type="ECO:0000313" key="12">
    <source>
        <dbReference type="Proteomes" id="UP001604267"/>
    </source>
</evidence>
<dbReference type="Pfam" id="PF07690">
    <property type="entry name" value="MFS_1"/>
    <property type="match status" value="1"/>
</dbReference>
<feature type="transmembrane region" description="Helical" evidence="9">
    <location>
        <begin position="147"/>
        <end position="166"/>
    </location>
</feature>
<dbReference type="InterPro" id="IPR036259">
    <property type="entry name" value="MFS_trans_sf"/>
</dbReference>
<organism evidence="11 12">
    <name type="scientific">Streptomyces cinerochromogenes</name>
    <dbReference type="NCBI Taxonomy" id="66422"/>
    <lineage>
        <taxon>Bacteria</taxon>
        <taxon>Bacillati</taxon>
        <taxon>Actinomycetota</taxon>
        <taxon>Actinomycetes</taxon>
        <taxon>Kitasatosporales</taxon>
        <taxon>Streptomycetaceae</taxon>
        <taxon>Streptomyces</taxon>
    </lineage>
</organism>
<dbReference type="Proteomes" id="UP001604267">
    <property type="component" value="Unassembled WGS sequence"/>
</dbReference>
<feature type="domain" description="Major facilitator superfamily (MFS) profile" evidence="10">
    <location>
        <begin position="19"/>
        <end position="473"/>
    </location>
</feature>
<evidence type="ECO:0000256" key="1">
    <source>
        <dbReference type="ARBA" id="ARBA00004651"/>
    </source>
</evidence>
<feature type="transmembrane region" description="Helical" evidence="9">
    <location>
        <begin position="238"/>
        <end position="257"/>
    </location>
</feature>
<keyword evidence="5 9" id="KW-1133">Transmembrane helix</keyword>
<keyword evidence="12" id="KW-1185">Reference proteome</keyword>
<evidence type="ECO:0000313" key="11">
    <source>
        <dbReference type="EMBL" id="MFG3013366.1"/>
    </source>
</evidence>
<dbReference type="Gene3D" id="1.20.1250.20">
    <property type="entry name" value="MFS general substrate transporter like domains"/>
    <property type="match status" value="1"/>
</dbReference>
<dbReference type="PANTHER" id="PTHR42718">
    <property type="entry name" value="MAJOR FACILITATOR SUPERFAMILY MULTIDRUG TRANSPORTER MFSC"/>
    <property type="match status" value="1"/>
</dbReference>
<evidence type="ECO:0000256" key="4">
    <source>
        <dbReference type="ARBA" id="ARBA00022692"/>
    </source>
</evidence>
<feature type="transmembrane region" description="Helical" evidence="9">
    <location>
        <begin position="311"/>
        <end position="329"/>
    </location>
</feature>
<evidence type="ECO:0000256" key="3">
    <source>
        <dbReference type="ARBA" id="ARBA00022475"/>
    </source>
</evidence>
<feature type="transmembrane region" description="Helical" evidence="9">
    <location>
        <begin position="450"/>
        <end position="470"/>
    </location>
</feature>
<feature type="transmembrane region" description="Helical" evidence="9">
    <location>
        <begin position="114"/>
        <end position="135"/>
    </location>
</feature>
<dbReference type="InterPro" id="IPR020846">
    <property type="entry name" value="MFS_dom"/>
</dbReference>
<accession>A0ABW7B848</accession>
<feature type="transmembrane region" description="Helical" evidence="9">
    <location>
        <begin position="413"/>
        <end position="430"/>
    </location>
</feature>
<keyword evidence="2" id="KW-0813">Transport</keyword>
<dbReference type="PANTHER" id="PTHR42718:SF46">
    <property type="entry name" value="BLR6921 PROTEIN"/>
    <property type="match status" value="1"/>
</dbReference>
<name>A0ABW7B848_9ACTN</name>
<gene>
    <name evidence="11" type="ORF">ACGFZB_23415</name>
</gene>
<protein>
    <submittedName>
        <fullName evidence="11">MFS transporter</fullName>
    </submittedName>
</protein>
<feature type="compositionally biased region" description="Low complexity" evidence="8">
    <location>
        <begin position="484"/>
        <end position="503"/>
    </location>
</feature>
<evidence type="ECO:0000256" key="5">
    <source>
        <dbReference type="ARBA" id="ARBA00022989"/>
    </source>
</evidence>
<feature type="transmembrane region" description="Helical" evidence="9">
    <location>
        <begin position="55"/>
        <end position="73"/>
    </location>
</feature>
<keyword evidence="3" id="KW-1003">Cell membrane</keyword>
<feature type="transmembrane region" description="Helical" evidence="9">
    <location>
        <begin position="372"/>
        <end position="392"/>
    </location>
</feature>